<organism evidence="1 2">
    <name type="scientific">Nemania bipapillata</name>
    <dbReference type="NCBI Taxonomy" id="110536"/>
    <lineage>
        <taxon>Eukaryota</taxon>
        <taxon>Fungi</taxon>
        <taxon>Dikarya</taxon>
        <taxon>Ascomycota</taxon>
        <taxon>Pezizomycotina</taxon>
        <taxon>Sordariomycetes</taxon>
        <taxon>Xylariomycetidae</taxon>
        <taxon>Xylariales</taxon>
        <taxon>Xylariaceae</taxon>
        <taxon>Nemania</taxon>
    </lineage>
</organism>
<proteinExistence type="predicted"/>
<evidence type="ECO:0000313" key="1">
    <source>
        <dbReference type="EMBL" id="KAJ8108016.1"/>
    </source>
</evidence>
<sequence>METPPEKRHDSPRVSSSPDDLDVSGMRDTLSQDDATSPRDLHGWKVAAIQPSILDAFGQVELLPWIGVAFALGSTAILPWGKAYGVFDIKRLLLANILLFEAGSAICGAAPNMTALIIGRVIAGVGGCGMYSGGLSYIASLTTINERPIYTAGVAVIWGLGSVLGPVVGGAFATSRATWRWGFYINLVIGGLFAPAYLLLWPSLCLQPNKPLSAKLRMVDWVGVVFFIGGSVSFIMAVTFGGSVYPWNSGSAITLWVVSGVLLITTIMIAIWHPLVTKENRLIPAHFFKKPVLVNLGIQMFLVSGVMLAAVYYIPLYFAFTRGDGVLDAVARVYGFTILVGAGCGFYVVAGFAVTQALVPPQDVASAVGYQAIGSVVFLSVSGSIFYNSAVKFITPLLPTGTPPSFIADLIAGTSSAAFRSLSPDVAHGVIAGVADSLRNVWIFYLSAAALSFVLTPFLSRERLNIVA</sequence>
<dbReference type="Proteomes" id="UP001153334">
    <property type="component" value="Unassembled WGS sequence"/>
</dbReference>
<name>A0ACC2HZU2_9PEZI</name>
<dbReference type="EMBL" id="JAPESX010002387">
    <property type="protein sequence ID" value="KAJ8108016.1"/>
    <property type="molecule type" value="Genomic_DNA"/>
</dbReference>
<protein>
    <submittedName>
        <fullName evidence="1">Uncharacterized protein</fullName>
    </submittedName>
</protein>
<comment type="caution">
    <text evidence="1">The sequence shown here is derived from an EMBL/GenBank/DDBJ whole genome shotgun (WGS) entry which is preliminary data.</text>
</comment>
<evidence type="ECO:0000313" key="2">
    <source>
        <dbReference type="Proteomes" id="UP001153334"/>
    </source>
</evidence>
<reference evidence="1" key="1">
    <citation type="submission" date="2022-11" db="EMBL/GenBank/DDBJ databases">
        <title>Genome Sequence of Nemania bipapillata.</title>
        <authorList>
            <person name="Buettner E."/>
        </authorList>
    </citation>
    <scope>NUCLEOTIDE SEQUENCE</scope>
    <source>
        <strain evidence="1">CP14</strain>
    </source>
</reference>
<gene>
    <name evidence="1" type="ORF">ONZ43_g6553</name>
</gene>
<keyword evidence="2" id="KW-1185">Reference proteome</keyword>
<accession>A0ACC2HZU2</accession>